<protein>
    <submittedName>
        <fullName evidence="1">SFRICE_016907</fullName>
    </submittedName>
</protein>
<dbReference type="EMBL" id="ODYU01005181">
    <property type="protein sequence ID" value="SOQ45788.1"/>
    <property type="molecule type" value="Genomic_DNA"/>
</dbReference>
<gene>
    <name evidence="1" type="ORF">SFRICE_016907</name>
</gene>
<evidence type="ECO:0000313" key="1">
    <source>
        <dbReference type="EMBL" id="SOQ45788.1"/>
    </source>
</evidence>
<accession>A0A2H1VY87</accession>
<organism evidence="1">
    <name type="scientific">Spodoptera frugiperda</name>
    <name type="common">Fall armyworm</name>
    <dbReference type="NCBI Taxonomy" id="7108"/>
    <lineage>
        <taxon>Eukaryota</taxon>
        <taxon>Metazoa</taxon>
        <taxon>Ecdysozoa</taxon>
        <taxon>Arthropoda</taxon>
        <taxon>Hexapoda</taxon>
        <taxon>Insecta</taxon>
        <taxon>Pterygota</taxon>
        <taxon>Neoptera</taxon>
        <taxon>Endopterygota</taxon>
        <taxon>Lepidoptera</taxon>
        <taxon>Glossata</taxon>
        <taxon>Ditrysia</taxon>
        <taxon>Noctuoidea</taxon>
        <taxon>Noctuidae</taxon>
        <taxon>Amphipyrinae</taxon>
        <taxon>Spodoptera</taxon>
    </lineage>
</organism>
<sequence length="263" mass="29842">MWWSDGSLKCTVWSVVSDFLVGRVIASATAREGVSGSILGSAKIFLGFFRFFGNFSVVARSQELCQVYGNRLTPYYMGLITQMVKKNFSVVARSLELCPVYINRLTYSFTYPTGYHMGLITQMVKSAYTLYSGITSDLFCHSAQSHYGISSLYLFHGFVALFLQKVNYKCALPPEMCYATLLLMRLASTNHIHWNRTRDPLSGSRTYDHSANEAVILLCVGRVEYICYNRYSGCHKNGLFLRRKKHPISRLGRGERECLTLTD</sequence>
<proteinExistence type="predicted"/>
<name>A0A2H1VY87_SPOFR</name>
<dbReference type="AlphaFoldDB" id="A0A2H1VY87"/>
<reference evidence="1" key="1">
    <citation type="submission" date="2016-07" db="EMBL/GenBank/DDBJ databases">
        <authorList>
            <person name="Bretaudeau A."/>
        </authorList>
    </citation>
    <scope>NUCLEOTIDE SEQUENCE</scope>
    <source>
        <strain evidence="1">Rice</strain>
        <tissue evidence="1">Whole body</tissue>
    </source>
</reference>